<dbReference type="AlphaFoldDB" id="A0AAD8ZNG9"/>
<feature type="domain" description="Peroxisomal membrane protein PEX14-like KPWE" evidence="1">
    <location>
        <begin position="109"/>
        <end position="154"/>
    </location>
</feature>
<sequence length="154" mass="17742">MDSVFSRFDSYDFDNDVRFQEGLKKVNILETNKDVLKLKIFFYNRFVEAIDLIGFQEWSAGHRSDQSVMCDVEADAISVKDRFAQSDEIRASGERPQSETKLDAAQFVPLSFAEVFRMIQTGEEIPGLLNLDIKPCNQLPTVSHMSRKLKPWEK</sequence>
<gene>
    <name evidence="3" type="ORF">P4O66_022980</name>
</gene>
<accession>A0AAD8ZNG9</accession>
<proteinExistence type="predicted"/>
<dbReference type="Pfam" id="PF17733">
    <property type="entry name" value="KPWE_dom"/>
    <property type="match status" value="1"/>
</dbReference>
<evidence type="ECO:0000259" key="2">
    <source>
        <dbReference type="Pfam" id="PF25871"/>
    </source>
</evidence>
<evidence type="ECO:0000313" key="4">
    <source>
        <dbReference type="Proteomes" id="UP001239994"/>
    </source>
</evidence>
<protein>
    <submittedName>
        <fullName evidence="3">Uncharacterized protein</fullName>
    </submittedName>
</protein>
<comment type="caution">
    <text evidence="3">The sequence shown here is derived from an EMBL/GenBank/DDBJ whole genome shotgun (WGS) entry which is preliminary data.</text>
</comment>
<dbReference type="Pfam" id="PF25871">
    <property type="entry name" value="HTH_76"/>
    <property type="match status" value="1"/>
</dbReference>
<dbReference type="PANTHER" id="PTHR36855:SF1">
    <property type="entry name" value="PEROXISOME MEMBRANE ANCHOR PROTEIN PEX14P N-TERMINAL DOMAIN-CONTAINING PROTEIN"/>
    <property type="match status" value="1"/>
</dbReference>
<dbReference type="EMBL" id="JAROKS010000009">
    <property type="protein sequence ID" value="KAK1801308.1"/>
    <property type="molecule type" value="Genomic_DNA"/>
</dbReference>
<dbReference type="PANTHER" id="PTHR36855">
    <property type="entry name" value="CHROMOSOME 10, WHOLE GENOME SHOTGUN SEQUENCE"/>
    <property type="match status" value="1"/>
</dbReference>
<dbReference type="InterPro" id="IPR040554">
    <property type="entry name" value="KPWE_PEX14_dom"/>
</dbReference>
<dbReference type="Proteomes" id="UP001239994">
    <property type="component" value="Unassembled WGS sequence"/>
</dbReference>
<dbReference type="InterPro" id="IPR058841">
    <property type="entry name" value="HTH_76"/>
</dbReference>
<reference evidence="3" key="1">
    <citation type="submission" date="2023-03" db="EMBL/GenBank/DDBJ databases">
        <title>Electrophorus voltai genome.</title>
        <authorList>
            <person name="Bian C."/>
        </authorList>
    </citation>
    <scope>NUCLEOTIDE SEQUENCE</scope>
    <source>
        <strain evidence="3">CB-2022</strain>
        <tissue evidence="3">Muscle</tissue>
    </source>
</reference>
<evidence type="ECO:0000313" key="3">
    <source>
        <dbReference type="EMBL" id="KAK1801308.1"/>
    </source>
</evidence>
<keyword evidence="4" id="KW-1185">Reference proteome</keyword>
<evidence type="ECO:0000259" key="1">
    <source>
        <dbReference type="Pfam" id="PF17733"/>
    </source>
</evidence>
<feature type="domain" description="PEX14-like helix-turn-helix" evidence="2">
    <location>
        <begin position="2"/>
        <end position="62"/>
    </location>
</feature>
<name>A0AAD8ZNG9_9TELE</name>
<organism evidence="3 4">
    <name type="scientific">Electrophorus voltai</name>
    <dbReference type="NCBI Taxonomy" id="2609070"/>
    <lineage>
        <taxon>Eukaryota</taxon>
        <taxon>Metazoa</taxon>
        <taxon>Chordata</taxon>
        <taxon>Craniata</taxon>
        <taxon>Vertebrata</taxon>
        <taxon>Euteleostomi</taxon>
        <taxon>Actinopterygii</taxon>
        <taxon>Neopterygii</taxon>
        <taxon>Teleostei</taxon>
        <taxon>Ostariophysi</taxon>
        <taxon>Gymnotiformes</taxon>
        <taxon>Gymnotoidei</taxon>
        <taxon>Gymnotidae</taxon>
        <taxon>Electrophorus</taxon>
    </lineage>
</organism>